<feature type="transmembrane region" description="Helical" evidence="6">
    <location>
        <begin position="352"/>
        <end position="371"/>
    </location>
</feature>
<dbReference type="Pfam" id="PF12704">
    <property type="entry name" value="MacB_PCD"/>
    <property type="match status" value="1"/>
</dbReference>
<dbReference type="InterPro" id="IPR038766">
    <property type="entry name" value="Membrane_comp_ABC_pdt"/>
</dbReference>
<reference evidence="9" key="1">
    <citation type="journal article" date="2014" name="Int. J. Syst. Evol. Microbiol.">
        <title>Complete genome sequence of Corynebacterium casei LMG S-19264T (=DSM 44701T), isolated from a smear-ripened cheese.</title>
        <authorList>
            <consortium name="US DOE Joint Genome Institute (JGI-PGF)"/>
            <person name="Walter F."/>
            <person name="Albersmeier A."/>
            <person name="Kalinowski J."/>
            <person name="Ruckert C."/>
        </authorList>
    </citation>
    <scope>NUCLEOTIDE SEQUENCE</scope>
    <source>
        <strain evidence="9">KCTC 12870</strain>
    </source>
</reference>
<evidence type="ECO:0000256" key="3">
    <source>
        <dbReference type="ARBA" id="ARBA00022692"/>
    </source>
</evidence>
<keyword evidence="5 6" id="KW-0472">Membrane</keyword>
<dbReference type="Pfam" id="PF02687">
    <property type="entry name" value="FtsX"/>
    <property type="match status" value="2"/>
</dbReference>
<evidence type="ECO:0000256" key="4">
    <source>
        <dbReference type="ARBA" id="ARBA00022989"/>
    </source>
</evidence>
<dbReference type="RefSeq" id="WP_189512742.1">
    <property type="nucleotide sequence ID" value="NZ_BMXG01000005.1"/>
</dbReference>
<keyword evidence="3 6" id="KW-0812">Transmembrane</keyword>
<feature type="transmembrane region" description="Helical" evidence="6">
    <location>
        <begin position="471"/>
        <end position="494"/>
    </location>
</feature>
<feature type="transmembrane region" description="Helical" evidence="6">
    <location>
        <begin position="284"/>
        <end position="303"/>
    </location>
</feature>
<dbReference type="PANTHER" id="PTHR30287">
    <property type="entry name" value="MEMBRANE COMPONENT OF PREDICTED ABC SUPERFAMILY METABOLITE UPTAKE TRANSPORTER"/>
    <property type="match status" value="1"/>
</dbReference>
<comment type="caution">
    <text evidence="9">The sequence shown here is derived from an EMBL/GenBank/DDBJ whole genome shotgun (WGS) entry which is preliminary data.</text>
</comment>
<keyword evidence="4 6" id="KW-1133">Transmembrane helix</keyword>
<dbReference type="Proteomes" id="UP000642829">
    <property type="component" value="Unassembled WGS sequence"/>
</dbReference>
<dbReference type="GO" id="GO:0005886">
    <property type="term" value="C:plasma membrane"/>
    <property type="evidence" value="ECO:0007669"/>
    <property type="project" value="UniProtKB-SubCell"/>
</dbReference>
<reference evidence="9" key="2">
    <citation type="submission" date="2020-09" db="EMBL/GenBank/DDBJ databases">
        <authorList>
            <person name="Sun Q."/>
            <person name="Kim S."/>
        </authorList>
    </citation>
    <scope>NUCLEOTIDE SEQUENCE</scope>
    <source>
        <strain evidence="9">KCTC 12870</strain>
    </source>
</reference>
<evidence type="ECO:0000256" key="6">
    <source>
        <dbReference type="SAM" id="Phobius"/>
    </source>
</evidence>
<evidence type="ECO:0000313" key="10">
    <source>
        <dbReference type="Proteomes" id="UP000642829"/>
    </source>
</evidence>
<feature type="transmembrane region" description="Helical" evidence="6">
    <location>
        <begin position="417"/>
        <end position="440"/>
    </location>
</feature>
<evidence type="ECO:0000313" key="9">
    <source>
        <dbReference type="EMBL" id="GHB96912.1"/>
    </source>
</evidence>
<evidence type="ECO:0000256" key="5">
    <source>
        <dbReference type="ARBA" id="ARBA00023136"/>
    </source>
</evidence>
<keyword evidence="10" id="KW-1185">Reference proteome</keyword>
<evidence type="ECO:0000256" key="2">
    <source>
        <dbReference type="ARBA" id="ARBA00022475"/>
    </source>
</evidence>
<dbReference type="PANTHER" id="PTHR30287:SF1">
    <property type="entry name" value="INNER MEMBRANE PROTEIN"/>
    <property type="match status" value="1"/>
</dbReference>
<feature type="domain" description="ABC3 transporter permease C-terminal" evidence="7">
    <location>
        <begin position="717"/>
        <end position="831"/>
    </location>
</feature>
<feature type="transmembrane region" description="Helical" evidence="6">
    <location>
        <begin position="392"/>
        <end position="411"/>
    </location>
</feature>
<feature type="transmembrane region" description="Helical" evidence="6">
    <location>
        <begin position="20"/>
        <end position="40"/>
    </location>
</feature>
<feature type="transmembrane region" description="Helical" evidence="6">
    <location>
        <begin position="766"/>
        <end position="793"/>
    </location>
</feature>
<dbReference type="InterPro" id="IPR025857">
    <property type="entry name" value="MacB_PCD"/>
</dbReference>
<feature type="transmembrane region" description="Helical" evidence="6">
    <location>
        <begin position="254"/>
        <end position="278"/>
    </location>
</feature>
<sequence length="841" mass="90736">MSFTLLTAWRDARSQHQRLLLCAISIVFGVAALVAINSFGDNLRATMDKKALTLLGSDLRFASRTPFSTRAEVFFEQLGGEQSRETRFNSMALFPTTNDTRLVQIRSVDGGFPFYGEFETDPAGIDVAGASEPIAIVDPVLLALFELKPGDPMTIGQQTFTIAGAIVEVPGESAFAGLFAPRVYIPSEYLEATGLVGYGTIAFHRVDFKLPPGADADIIAANAKLLLDEERIQYNTVATKKKDLGQSLENLYRFFNLIGMIALLLGGVGVAGAVQAYLRGKLEAVAVLRCLGCSVGAACRVFLWQVLAVTFVGALIGALLGVIAQVWLPAVIGPLLPFEIESFVSWPRVFEGLGFGWLIAALFSLLPLLPLRRISPLRALRASYQPQRKFDPLVAMVWAVIGVLLVGYCAAQTQTPWHGGAFAVGLGVALIIFTAAATLLRKVLSLAVGRGGSYVVRQGLANLHRPNNRTLFLVVTLGMGAFLIQTLFLIQGVLLSDTELVDSDTEPNVLFFDIQSDQLNDFTAIVESEGLTVADSAPIVTMRLAAVNGRSVTEIKSDRGQKIDEWILNREWRSTWRTEPSVTEEVIAGEFVGQWDGLREPVPISLELDMSKDLGVGVGDTLTFDIQGLPLQCKVSSIRKVDWKRMRPNFFAVFPEGVLEGAPTWHITFVRAPTPKALATLQRKVVEAHPNISAVDLSVVLDGLRDILGRVSFALRFMASFTLLTGIVVLASAVITSRYQRYRESVLLRTIGASAAQIRAIMAVEYLAVGLLAGVVGALLAWAAAAGLAIWVFETNAPVPIWGTIATIIVTTALTLATGLANSRGISNSPPLAVLRAEAAN</sequence>
<evidence type="ECO:0000259" key="7">
    <source>
        <dbReference type="Pfam" id="PF02687"/>
    </source>
</evidence>
<dbReference type="InterPro" id="IPR003838">
    <property type="entry name" value="ABC3_permease_C"/>
</dbReference>
<feature type="domain" description="ABC3 transporter permease C-terminal" evidence="7">
    <location>
        <begin position="257"/>
        <end position="376"/>
    </location>
</feature>
<evidence type="ECO:0000259" key="8">
    <source>
        <dbReference type="Pfam" id="PF12704"/>
    </source>
</evidence>
<proteinExistence type="predicted"/>
<dbReference type="EMBL" id="BMXG01000005">
    <property type="protein sequence ID" value="GHB96912.1"/>
    <property type="molecule type" value="Genomic_DNA"/>
</dbReference>
<feature type="transmembrane region" description="Helical" evidence="6">
    <location>
        <begin position="713"/>
        <end position="735"/>
    </location>
</feature>
<dbReference type="AlphaFoldDB" id="A0A8J3DAF1"/>
<feature type="domain" description="MacB-like periplasmic core" evidence="8">
    <location>
        <begin position="20"/>
        <end position="221"/>
    </location>
</feature>
<feature type="transmembrane region" description="Helical" evidence="6">
    <location>
        <begin position="310"/>
        <end position="332"/>
    </location>
</feature>
<evidence type="ECO:0000256" key="1">
    <source>
        <dbReference type="ARBA" id="ARBA00004651"/>
    </source>
</evidence>
<protein>
    <submittedName>
        <fullName evidence="9">Permease</fullName>
    </submittedName>
</protein>
<gene>
    <name evidence="9" type="ORF">GCM10007047_11100</name>
</gene>
<feature type="transmembrane region" description="Helical" evidence="6">
    <location>
        <begin position="799"/>
        <end position="821"/>
    </location>
</feature>
<comment type="subcellular location">
    <subcellularLocation>
        <location evidence="1">Cell membrane</location>
        <topology evidence="1">Multi-pass membrane protein</topology>
    </subcellularLocation>
</comment>
<accession>A0A8J3DAF1</accession>
<name>A0A8J3DAF1_9BACT</name>
<keyword evidence="2" id="KW-1003">Cell membrane</keyword>
<organism evidence="9 10">
    <name type="scientific">Cerasicoccus arenae</name>
    <dbReference type="NCBI Taxonomy" id="424488"/>
    <lineage>
        <taxon>Bacteria</taxon>
        <taxon>Pseudomonadati</taxon>
        <taxon>Verrucomicrobiota</taxon>
        <taxon>Opitutia</taxon>
        <taxon>Puniceicoccales</taxon>
        <taxon>Cerasicoccaceae</taxon>
        <taxon>Cerasicoccus</taxon>
    </lineage>
</organism>